<organism evidence="6 7">
    <name type="scientific">Paraburkholderia silviterrae</name>
    <dbReference type="NCBI Taxonomy" id="2528715"/>
    <lineage>
        <taxon>Bacteria</taxon>
        <taxon>Pseudomonadati</taxon>
        <taxon>Pseudomonadota</taxon>
        <taxon>Betaproteobacteria</taxon>
        <taxon>Burkholderiales</taxon>
        <taxon>Burkholderiaceae</taxon>
        <taxon>Paraburkholderia</taxon>
    </lineage>
</organism>
<feature type="transmembrane region" description="Helical" evidence="4">
    <location>
        <begin position="381"/>
        <end position="402"/>
    </location>
</feature>
<evidence type="ECO:0000256" key="1">
    <source>
        <dbReference type="ARBA" id="ARBA00022692"/>
    </source>
</evidence>
<dbReference type="Proteomes" id="UP000295722">
    <property type="component" value="Unassembled WGS sequence"/>
</dbReference>
<reference evidence="6 7" key="1">
    <citation type="submission" date="2019-03" db="EMBL/GenBank/DDBJ databases">
        <title>Paraburkholderia sp. 4M-K11, isolated from subtropical forest soil.</title>
        <authorList>
            <person name="Gao Z.-H."/>
            <person name="Qiu L.-H."/>
        </authorList>
    </citation>
    <scope>NUCLEOTIDE SEQUENCE [LARGE SCALE GENOMIC DNA]</scope>
    <source>
        <strain evidence="6 7">4M-K11</strain>
    </source>
</reference>
<feature type="transmembrane region" description="Helical" evidence="4">
    <location>
        <begin position="12"/>
        <end position="32"/>
    </location>
</feature>
<feature type="transmembrane region" description="Helical" evidence="4">
    <location>
        <begin position="52"/>
        <end position="74"/>
    </location>
</feature>
<dbReference type="SUPFAM" id="SSF103473">
    <property type="entry name" value="MFS general substrate transporter"/>
    <property type="match status" value="1"/>
</dbReference>
<feature type="transmembrane region" description="Helical" evidence="4">
    <location>
        <begin position="263"/>
        <end position="282"/>
    </location>
</feature>
<dbReference type="InterPro" id="IPR050327">
    <property type="entry name" value="Proton-linked_MCT"/>
</dbReference>
<dbReference type="RefSeq" id="WP_133196671.1">
    <property type="nucleotide sequence ID" value="NZ_JBHUCW010000038.1"/>
</dbReference>
<feature type="transmembrane region" description="Helical" evidence="4">
    <location>
        <begin position="140"/>
        <end position="160"/>
    </location>
</feature>
<feature type="transmembrane region" description="Helical" evidence="4">
    <location>
        <begin position="314"/>
        <end position="332"/>
    </location>
</feature>
<keyword evidence="1 4" id="KW-0812">Transmembrane</keyword>
<sequence length="412" mass="43329">MKSSIHSTSSEGWLIVTGLAAVLCVSFGATLNSLGVFTLPLTNAFHCSNEEAARIATVFLLTMTITMPVAGWLLDWVSPRPVMTSGAILIAAGFLVAAQSPDVTVLTLAMGLSGVGVGASTYVPAITLASRWIPVERQGLAFGILLAGAAVGAVIFPMLVTFITERFGWRMAMQAIAATVILTCVPLLAWLARMPQGTLAESGGLREDEAVAGHRVGEALRMPRYWLWIVMLTLITLSTLGVYIALVPYLVSSGYTPGDAASVYAFIGAATFAGNFLFGSLSNRWGAKAILLVGTALSAVGIVCLLWAHDPVHGFVAVALFSLIWGSTFNLANQLSPLLLSQAMGQRNFGSLLGIGNLISGLGSAFSPDALGYLVDTTHTYRLALILCAALLAVALLPIAMLRHTPAWEHAQ</sequence>
<gene>
    <name evidence="6" type="ORF">EYW47_20540</name>
</gene>
<feature type="transmembrane region" description="Helical" evidence="4">
    <location>
        <begin position="225"/>
        <end position="251"/>
    </location>
</feature>
<keyword evidence="7" id="KW-1185">Reference proteome</keyword>
<evidence type="ECO:0000256" key="3">
    <source>
        <dbReference type="ARBA" id="ARBA00023136"/>
    </source>
</evidence>
<dbReference type="PROSITE" id="PS50850">
    <property type="entry name" value="MFS"/>
    <property type="match status" value="1"/>
</dbReference>
<accession>A0A4R5M6K0</accession>
<feature type="transmembrane region" description="Helical" evidence="4">
    <location>
        <begin position="289"/>
        <end position="308"/>
    </location>
</feature>
<proteinExistence type="predicted"/>
<dbReference type="PANTHER" id="PTHR11360">
    <property type="entry name" value="MONOCARBOXYLATE TRANSPORTER"/>
    <property type="match status" value="1"/>
</dbReference>
<evidence type="ECO:0000256" key="2">
    <source>
        <dbReference type="ARBA" id="ARBA00022989"/>
    </source>
</evidence>
<evidence type="ECO:0000259" key="5">
    <source>
        <dbReference type="PROSITE" id="PS50850"/>
    </source>
</evidence>
<dbReference type="Pfam" id="PF07690">
    <property type="entry name" value="MFS_1"/>
    <property type="match status" value="1"/>
</dbReference>
<name>A0A4R5M6K0_9BURK</name>
<dbReference type="GO" id="GO:0022857">
    <property type="term" value="F:transmembrane transporter activity"/>
    <property type="evidence" value="ECO:0007669"/>
    <property type="project" value="InterPro"/>
</dbReference>
<feature type="transmembrane region" description="Helical" evidence="4">
    <location>
        <begin position="172"/>
        <end position="192"/>
    </location>
</feature>
<dbReference type="Gene3D" id="1.20.1250.20">
    <property type="entry name" value="MFS general substrate transporter like domains"/>
    <property type="match status" value="1"/>
</dbReference>
<keyword evidence="3 4" id="KW-0472">Membrane</keyword>
<dbReference type="InterPro" id="IPR020846">
    <property type="entry name" value="MFS_dom"/>
</dbReference>
<dbReference type="OrthoDB" id="9793415at2"/>
<dbReference type="AlphaFoldDB" id="A0A4R5M6K0"/>
<evidence type="ECO:0000313" key="6">
    <source>
        <dbReference type="EMBL" id="TDG21754.1"/>
    </source>
</evidence>
<evidence type="ECO:0000256" key="4">
    <source>
        <dbReference type="SAM" id="Phobius"/>
    </source>
</evidence>
<keyword evidence="2 4" id="KW-1133">Transmembrane helix</keyword>
<evidence type="ECO:0000313" key="7">
    <source>
        <dbReference type="Proteomes" id="UP000295722"/>
    </source>
</evidence>
<dbReference type="InterPro" id="IPR036259">
    <property type="entry name" value="MFS_trans_sf"/>
</dbReference>
<feature type="domain" description="Major facilitator superfamily (MFS) profile" evidence="5">
    <location>
        <begin position="16"/>
        <end position="407"/>
    </location>
</feature>
<dbReference type="CDD" id="cd17355">
    <property type="entry name" value="MFS_YcxA_like"/>
    <property type="match status" value="1"/>
</dbReference>
<dbReference type="InterPro" id="IPR011701">
    <property type="entry name" value="MFS"/>
</dbReference>
<comment type="caution">
    <text evidence="6">The sequence shown here is derived from an EMBL/GenBank/DDBJ whole genome shotgun (WGS) entry which is preliminary data.</text>
</comment>
<feature type="transmembrane region" description="Helical" evidence="4">
    <location>
        <begin position="81"/>
        <end position="99"/>
    </location>
</feature>
<dbReference type="PANTHER" id="PTHR11360:SF290">
    <property type="entry name" value="MONOCARBOXYLATE MFS PERMEASE"/>
    <property type="match status" value="1"/>
</dbReference>
<feature type="transmembrane region" description="Helical" evidence="4">
    <location>
        <begin position="105"/>
        <end position="128"/>
    </location>
</feature>
<feature type="transmembrane region" description="Helical" evidence="4">
    <location>
        <begin position="352"/>
        <end position="375"/>
    </location>
</feature>
<protein>
    <submittedName>
        <fullName evidence="6">MFS transporter</fullName>
    </submittedName>
</protein>
<dbReference type="EMBL" id="SMRP01000010">
    <property type="protein sequence ID" value="TDG21754.1"/>
    <property type="molecule type" value="Genomic_DNA"/>
</dbReference>